<keyword evidence="2 3" id="KW-0732">Signal</keyword>
<evidence type="ECO:0000313" key="5">
    <source>
        <dbReference type="Proteomes" id="UP001596050"/>
    </source>
</evidence>
<dbReference type="Gene3D" id="3.30.910.20">
    <property type="entry name" value="Skp domain"/>
    <property type="match status" value="1"/>
</dbReference>
<accession>A0ABW0KZ62</accession>
<proteinExistence type="inferred from homology"/>
<dbReference type="SUPFAM" id="SSF111384">
    <property type="entry name" value="OmpH-like"/>
    <property type="match status" value="1"/>
</dbReference>
<evidence type="ECO:0000313" key="4">
    <source>
        <dbReference type="EMBL" id="MFC5458689.1"/>
    </source>
</evidence>
<keyword evidence="5" id="KW-1185">Reference proteome</keyword>
<evidence type="ECO:0000256" key="3">
    <source>
        <dbReference type="SAM" id="SignalP"/>
    </source>
</evidence>
<dbReference type="InterPro" id="IPR005632">
    <property type="entry name" value="Chaperone_Skp"/>
</dbReference>
<comment type="similarity">
    <text evidence="1">Belongs to the Skp family.</text>
</comment>
<name>A0ABW0KZ62_9BURK</name>
<dbReference type="EMBL" id="JBHSMU010000003">
    <property type="protein sequence ID" value="MFC5458689.1"/>
    <property type="molecule type" value="Genomic_DNA"/>
</dbReference>
<evidence type="ECO:0000256" key="1">
    <source>
        <dbReference type="ARBA" id="ARBA00009091"/>
    </source>
</evidence>
<dbReference type="InterPro" id="IPR024930">
    <property type="entry name" value="Skp_dom_sf"/>
</dbReference>
<dbReference type="Proteomes" id="UP001596050">
    <property type="component" value="Unassembled WGS sequence"/>
</dbReference>
<protein>
    <submittedName>
        <fullName evidence="4">OmpH family outer membrane protein</fullName>
    </submittedName>
</protein>
<dbReference type="RefSeq" id="WP_379779758.1">
    <property type="nucleotide sequence ID" value="NZ_JBHSMU010000003.1"/>
</dbReference>
<sequence>MMPFHYLLKRGALPAARCAFSWSKRVAALCLALGLMLPAVGAMAAEARVVVVNVERLLEDSASARAAAAKIDKEFAPRRQRVQAQLRQLREMSDKLAKDGPKLNDREHLLRERAVGELEREVRRTQAQMSEDFAERNAAERKALARRIHNIVLALPSQLGVDLVLTRTIWHRPAIDVTDKVAALLEK</sequence>
<dbReference type="SMART" id="SM00935">
    <property type="entry name" value="OmpH"/>
    <property type="match status" value="1"/>
</dbReference>
<gene>
    <name evidence="4" type="ORF">ACFPN5_02540</name>
</gene>
<evidence type="ECO:0000256" key="2">
    <source>
        <dbReference type="ARBA" id="ARBA00022729"/>
    </source>
</evidence>
<dbReference type="PANTHER" id="PTHR35089">
    <property type="entry name" value="CHAPERONE PROTEIN SKP"/>
    <property type="match status" value="1"/>
</dbReference>
<feature type="chain" id="PRO_5045967489" evidence="3">
    <location>
        <begin position="45"/>
        <end position="187"/>
    </location>
</feature>
<dbReference type="Pfam" id="PF03938">
    <property type="entry name" value="OmpH"/>
    <property type="match status" value="1"/>
</dbReference>
<organism evidence="4 5">
    <name type="scientific">Massilia niabensis</name>
    <dbReference type="NCBI Taxonomy" id="544910"/>
    <lineage>
        <taxon>Bacteria</taxon>
        <taxon>Pseudomonadati</taxon>
        <taxon>Pseudomonadota</taxon>
        <taxon>Betaproteobacteria</taxon>
        <taxon>Burkholderiales</taxon>
        <taxon>Oxalobacteraceae</taxon>
        <taxon>Telluria group</taxon>
        <taxon>Massilia</taxon>
    </lineage>
</organism>
<feature type="signal peptide" evidence="3">
    <location>
        <begin position="1"/>
        <end position="44"/>
    </location>
</feature>
<dbReference type="PANTHER" id="PTHR35089:SF1">
    <property type="entry name" value="CHAPERONE PROTEIN SKP"/>
    <property type="match status" value="1"/>
</dbReference>
<comment type="caution">
    <text evidence="4">The sequence shown here is derived from an EMBL/GenBank/DDBJ whole genome shotgun (WGS) entry which is preliminary data.</text>
</comment>
<reference evidence="5" key="1">
    <citation type="journal article" date="2019" name="Int. J. Syst. Evol. Microbiol.">
        <title>The Global Catalogue of Microorganisms (GCM) 10K type strain sequencing project: providing services to taxonomists for standard genome sequencing and annotation.</title>
        <authorList>
            <consortium name="The Broad Institute Genomics Platform"/>
            <consortium name="The Broad Institute Genome Sequencing Center for Infectious Disease"/>
            <person name="Wu L."/>
            <person name="Ma J."/>
        </authorList>
    </citation>
    <scope>NUCLEOTIDE SEQUENCE [LARGE SCALE GENOMIC DNA]</scope>
    <source>
        <strain evidence="5">KACC 12649</strain>
    </source>
</reference>